<protein>
    <submittedName>
        <fullName evidence="3">Uncharacterized protein</fullName>
    </submittedName>
</protein>
<dbReference type="AlphaFoldDB" id="A0A284RJR0"/>
<dbReference type="STRING" id="47428.A0A284RJR0"/>
<keyword evidence="2" id="KW-1133">Transmembrane helix</keyword>
<evidence type="ECO:0000313" key="4">
    <source>
        <dbReference type="Proteomes" id="UP000219338"/>
    </source>
</evidence>
<dbReference type="Proteomes" id="UP000219338">
    <property type="component" value="Unassembled WGS sequence"/>
</dbReference>
<evidence type="ECO:0000256" key="2">
    <source>
        <dbReference type="SAM" id="Phobius"/>
    </source>
</evidence>
<gene>
    <name evidence="3" type="ORF">ARMOST_12358</name>
</gene>
<feature type="transmembrane region" description="Helical" evidence="2">
    <location>
        <begin position="906"/>
        <end position="930"/>
    </location>
</feature>
<evidence type="ECO:0000256" key="1">
    <source>
        <dbReference type="SAM" id="MobiDB-lite"/>
    </source>
</evidence>
<keyword evidence="4" id="KW-1185">Reference proteome</keyword>
<accession>A0A284RJR0</accession>
<keyword evidence="2" id="KW-0472">Membrane</keyword>
<organism evidence="3 4">
    <name type="scientific">Armillaria ostoyae</name>
    <name type="common">Armillaria root rot fungus</name>
    <dbReference type="NCBI Taxonomy" id="47428"/>
    <lineage>
        <taxon>Eukaryota</taxon>
        <taxon>Fungi</taxon>
        <taxon>Dikarya</taxon>
        <taxon>Basidiomycota</taxon>
        <taxon>Agaricomycotina</taxon>
        <taxon>Agaricomycetes</taxon>
        <taxon>Agaricomycetidae</taxon>
        <taxon>Agaricales</taxon>
        <taxon>Marasmiineae</taxon>
        <taxon>Physalacriaceae</taxon>
        <taxon>Armillaria</taxon>
    </lineage>
</organism>
<dbReference type="EMBL" id="FUEG01000010">
    <property type="protein sequence ID" value="SJL08982.1"/>
    <property type="molecule type" value="Genomic_DNA"/>
</dbReference>
<keyword evidence="2" id="KW-0812">Transmembrane</keyword>
<name>A0A284RJR0_ARMOS</name>
<dbReference type="OrthoDB" id="9451547at2759"/>
<feature type="region of interest" description="Disordered" evidence="1">
    <location>
        <begin position="654"/>
        <end position="676"/>
    </location>
</feature>
<proteinExistence type="predicted"/>
<feature type="transmembrane region" description="Helical" evidence="2">
    <location>
        <begin position="591"/>
        <end position="612"/>
    </location>
</feature>
<reference evidence="4" key="1">
    <citation type="journal article" date="2017" name="Nat. Ecol. Evol.">
        <title>Genome expansion and lineage-specific genetic innovations in the forest pathogenic fungi Armillaria.</title>
        <authorList>
            <person name="Sipos G."/>
            <person name="Prasanna A.N."/>
            <person name="Walter M.C."/>
            <person name="O'Connor E."/>
            <person name="Balint B."/>
            <person name="Krizsan K."/>
            <person name="Kiss B."/>
            <person name="Hess J."/>
            <person name="Varga T."/>
            <person name="Slot J."/>
            <person name="Riley R."/>
            <person name="Boka B."/>
            <person name="Rigling D."/>
            <person name="Barry K."/>
            <person name="Lee J."/>
            <person name="Mihaltcheva S."/>
            <person name="LaButti K."/>
            <person name="Lipzen A."/>
            <person name="Waldron R."/>
            <person name="Moloney N.M."/>
            <person name="Sperisen C."/>
            <person name="Kredics L."/>
            <person name="Vagvoelgyi C."/>
            <person name="Patrignani A."/>
            <person name="Fitzpatrick D."/>
            <person name="Nagy I."/>
            <person name="Doyle S."/>
            <person name="Anderson J.B."/>
            <person name="Grigoriev I.V."/>
            <person name="Gueldener U."/>
            <person name="Muensterkoetter M."/>
            <person name="Nagy L.G."/>
        </authorList>
    </citation>
    <scope>NUCLEOTIDE SEQUENCE [LARGE SCALE GENOMIC DNA]</scope>
    <source>
        <strain evidence="4">C18/9</strain>
    </source>
</reference>
<feature type="transmembrane region" description="Helical" evidence="2">
    <location>
        <begin position="826"/>
        <end position="847"/>
    </location>
</feature>
<dbReference type="PANTHER" id="PTHR35043">
    <property type="entry name" value="TRANSCRIPTION FACTOR DOMAIN-CONTAINING PROTEIN"/>
    <property type="match status" value="1"/>
</dbReference>
<dbReference type="PANTHER" id="PTHR35043:SF7">
    <property type="entry name" value="TRANSCRIPTION FACTOR DOMAIN-CONTAINING PROTEIN"/>
    <property type="match status" value="1"/>
</dbReference>
<evidence type="ECO:0000313" key="3">
    <source>
        <dbReference type="EMBL" id="SJL08982.1"/>
    </source>
</evidence>
<sequence>MATLASLQVPSIYPSLMLRRGHGYPLWLPEPISNLPPDCVRHGTQIGDLGYLADNGGFNYLFNVFKDAEDPVNLNWHSVPHGFVPLKVDPTIREELEFHDKNSVATMSGVERRSAGIFFKSTSSITRGAVLTLPDGAERYDCEHPGILGEYAAANAHSWYKYYNGEDQGMGIRNGTLYLVTGCDKARSWNAKRYAQSSSASTFALARVFRYRNEKQIVSGVDERSHEREMTPDARPNQTIFLRGYSISMLNMIKDVFPYQYSGLWTGKELPDHRPSASVNDYILGSYFGATVAVTHDHYMGMVNSVRKPLKAVELANDFTSSTDLVFITKSSGTGGAWIANRGFTDVLGYQHRTLNSKDAETLQELTGCAPEEAKSIIGLRPHLSHSIDMKILIFILLLALNVSGAPDDSDSSGLPACSKELRTELSIIWSCLATIFASTWLAVHPNVPGLNLTKEGSVWGIFDRPTIMCSLERVKLMLVAILAPEVMVGWAIRQFLVARKVCAYSSKDHELKLVHGFFVSMGGFYYGKEKRLVTLKDVPRLLESLAKVRAVDIRDKSKGDALSKTVVLLQISWFVVQCCARAILKLPITLLEMSALAFAVLSITSYAAWWGKPVDVLYQIRLEEHSSMDTDQDGCTLYKVGVPSDVDPEPMAALSPARSIDSHEKSPGVNSSNPIELLPLPNTASFKPTAGYSSSWTHNSPAIDTSALKDTASPPRPEVYAEPSLLEFCFKTAQHFGKRAIRYFTDIQLSVMAFIFGDDIGSGVDRPLPTAATGAAGMSCCDGGTSTEANDFSVRLLAVFYVGGLFGAIHCAAWSFSFPSHAEKVLWRTSSLAIIIGLVCGISHTLSIRKRLFILVIAISSRLLRKDPEQSRISTFTTRICSYNDSDYIILENNSIFNTLRNSALVFLSVLAIVIYIVARVTLIVLALLQLRSLPPLALHTVNWTTVIPHI</sequence>
<feature type="transmembrane region" description="Helical" evidence="2">
    <location>
        <begin position="797"/>
        <end position="820"/>
    </location>
</feature>